<dbReference type="AlphaFoldDB" id="A0A0C9UR36"/>
<organism evidence="1 2">
    <name type="scientific">Sphaerobolus stellatus (strain SS14)</name>
    <dbReference type="NCBI Taxonomy" id="990650"/>
    <lineage>
        <taxon>Eukaryota</taxon>
        <taxon>Fungi</taxon>
        <taxon>Dikarya</taxon>
        <taxon>Basidiomycota</taxon>
        <taxon>Agaricomycotina</taxon>
        <taxon>Agaricomycetes</taxon>
        <taxon>Phallomycetidae</taxon>
        <taxon>Geastrales</taxon>
        <taxon>Sphaerobolaceae</taxon>
        <taxon>Sphaerobolus</taxon>
    </lineage>
</organism>
<accession>A0A0C9UR36</accession>
<gene>
    <name evidence="1" type="ORF">M422DRAFT_185657</name>
</gene>
<dbReference type="Pfam" id="PF18758">
    <property type="entry name" value="KDZ"/>
    <property type="match status" value="1"/>
</dbReference>
<evidence type="ECO:0000313" key="1">
    <source>
        <dbReference type="EMBL" id="KIJ31617.1"/>
    </source>
</evidence>
<sequence length="129" mass="14966">IVISYDIACKYHIHFHKQISNSDYPLMTLKQRRQLAAKEVVWLVPKFHLAAHVENCADRFSFNWTKNVGRTLGESVETIWANLNGLALSTREMGFGHRRDAITNAMLAWNWRKSISEGMWRGSFPTPNY</sequence>
<proteinExistence type="predicted"/>
<reference evidence="1 2" key="1">
    <citation type="submission" date="2014-06" db="EMBL/GenBank/DDBJ databases">
        <title>Evolutionary Origins and Diversification of the Mycorrhizal Mutualists.</title>
        <authorList>
            <consortium name="DOE Joint Genome Institute"/>
            <consortium name="Mycorrhizal Genomics Consortium"/>
            <person name="Kohler A."/>
            <person name="Kuo A."/>
            <person name="Nagy L.G."/>
            <person name="Floudas D."/>
            <person name="Copeland A."/>
            <person name="Barry K.W."/>
            <person name="Cichocki N."/>
            <person name="Veneault-Fourrey C."/>
            <person name="LaButti K."/>
            <person name="Lindquist E.A."/>
            <person name="Lipzen A."/>
            <person name="Lundell T."/>
            <person name="Morin E."/>
            <person name="Murat C."/>
            <person name="Riley R."/>
            <person name="Ohm R."/>
            <person name="Sun H."/>
            <person name="Tunlid A."/>
            <person name="Henrissat B."/>
            <person name="Grigoriev I.V."/>
            <person name="Hibbett D.S."/>
            <person name="Martin F."/>
        </authorList>
    </citation>
    <scope>NUCLEOTIDE SEQUENCE [LARGE SCALE GENOMIC DNA]</scope>
    <source>
        <strain evidence="1 2">SS14</strain>
    </source>
</reference>
<dbReference type="OrthoDB" id="3257768at2759"/>
<dbReference type="Proteomes" id="UP000054279">
    <property type="component" value="Unassembled WGS sequence"/>
</dbReference>
<name>A0A0C9UR36_SPHS4</name>
<dbReference type="EMBL" id="KN837239">
    <property type="protein sequence ID" value="KIJ31617.1"/>
    <property type="molecule type" value="Genomic_DNA"/>
</dbReference>
<keyword evidence="2" id="KW-1185">Reference proteome</keyword>
<feature type="non-terminal residue" evidence="1">
    <location>
        <position position="1"/>
    </location>
</feature>
<evidence type="ECO:0000313" key="2">
    <source>
        <dbReference type="Proteomes" id="UP000054279"/>
    </source>
</evidence>
<dbReference type="HOGENOM" id="CLU_003703_5_2_1"/>
<protein>
    <submittedName>
        <fullName evidence="1">Uncharacterized protein</fullName>
    </submittedName>
</protein>
<dbReference type="PANTHER" id="PTHR33104:SF2">
    <property type="entry name" value="CXC3 LIKE CYSTEINE CLUSTER DOMAIN-CONTAINING PROTEIN"/>
    <property type="match status" value="1"/>
</dbReference>
<dbReference type="InterPro" id="IPR040521">
    <property type="entry name" value="KDZ"/>
</dbReference>
<dbReference type="PANTHER" id="PTHR33104">
    <property type="entry name" value="SI:DKEY-29D5.2"/>
    <property type="match status" value="1"/>
</dbReference>